<dbReference type="EMBL" id="DS469537">
    <property type="protein sequence ID" value="EDO45263.1"/>
    <property type="molecule type" value="Genomic_DNA"/>
</dbReference>
<organism evidence="5 6">
    <name type="scientific">Nematostella vectensis</name>
    <name type="common">Starlet sea anemone</name>
    <dbReference type="NCBI Taxonomy" id="45351"/>
    <lineage>
        <taxon>Eukaryota</taxon>
        <taxon>Metazoa</taxon>
        <taxon>Cnidaria</taxon>
        <taxon>Anthozoa</taxon>
        <taxon>Hexacorallia</taxon>
        <taxon>Actiniaria</taxon>
        <taxon>Edwardsiidae</taxon>
        <taxon>Nematostella</taxon>
    </lineage>
</organism>
<evidence type="ECO:0000256" key="3">
    <source>
        <dbReference type="ARBA" id="ARBA00022837"/>
    </source>
</evidence>
<dbReference type="OMA" id="QDDENSC"/>
<protein>
    <recommendedName>
        <fullName evidence="7">Fibrinogen C-terminal domain-containing protein</fullName>
    </recommendedName>
</protein>
<accession>A7RTH1</accession>
<dbReference type="HOGENOM" id="CLU_533531_0_0_1"/>
<dbReference type="Gene3D" id="3.90.215.10">
    <property type="entry name" value="Gamma Fibrinogen, chain A, domain 1"/>
    <property type="match status" value="2"/>
</dbReference>
<keyword evidence="2" id="KW-0430">Lectin</keyword>
<dbReference type="GO" id="GO:0070492">
    <property type="term" value="F:oligosaccharide binding"/>
    <property type="evidence" value="ECO:0000318"/>
    <property type="project" value="GO_Central"/>
</dbReference>
<dbReference type="NCBIfam" id="NF040941">
    <property type="entry name" value="GGGWT_bact"/>
    <property type="match status" value="2"/>
</dbReference>
<keyword evidence="3" id="KW-0106">Calcium</keyword>
<keyword evidence="1" id="KW-0479">Metal-binding</keyword>
<dbReference type="InterPro" id="IPR014716">
    <property type="entry name" value="Fibrinogen_a/b/g_C_1"/>
</dbReference>
<dbReference type="Proteomes" id="UP000001593">
    <property type="component" value="Unassembled WGS sequence"/>
</dbReference>
<dbReference type="AlphaFoldDB" id="A7RTH1"/>
<evidence type="ECO:0000313" key="6">
    <source>
        <dbReference type="Proteomes" id="UP000001593"/>
    </source>
</evidence>
<dbReference type="SUPFAM" id="SSF56496">
    <property type="entry name" value="Fibrinogen C-terminal domain-like"/>
    <property type="match status" value="2"/>
</dbReference>
<name>A7RTH1_NEMVE</name>
<dbReference type="PANTHER" id="PTHR16146:SF46">
    <property type="entry name" value="INTELECTIN-1A-RELATED"/>
    <property type="match status" value="1"/>
</dbReference>
<keyword evidence="6" id="KW-1185">Reference proteome</keyword>
<evidence type="ECO:0000256" key="2">
    <source>
        <dbReference type="ARBA" id="ARBA00022734"/>
    </source>
</evidence>
<reference evidence="5 6" key="1">
    <citation type="journal article" date="2007" name="Science">
        <title>Sea anemone genome reveals ancestral eumetazoan gene repertoire and genomic organization.</title>
        <authorList>
            <person name="Putnam N.H."/>
            <person name="Srivastava M."/>
            <person name="Hellsten U."/>
            <person name="Dirks B."/>
            <person name="Chapman J."/>
            <person name="Salamov A."/>
            <person name="Terry A."/>
            <person name="Shapiro H."/>
            <person name="Lindquist E."/>
            <person name="Kapitonov V.V."/>
            <person name="Jurka J."/>
            <person name="Genikhovich G."/>
            <person name="Grigoriev I.V."/>
            <person name="Lucas S.M."/>
            <person name="Steele R.E."/>
            <person name="Finnerty J.R."/>
            <person name="Technau U."/>
            <person name="Martindale M.Q."/>
            <person name="Rokhsar D.S."/>
        </authorList>
    </citation>
    <scope>NUCLEOTIDE SEQUENCE [LARGE SCALE GENOMIC DNA]</scope>
    <source>
        <strain evidence="6">CH2 X CH6</strain>
    </source>
</reference>
<evidence type="ECO:0000313" key="5">
    <source>
        <dbReference type="EMBL" id="EDO45263.1"/>
    </source>
</evidence>
<proteinExistence type="predicted"/>
<dbReference type="InterPro" id="IPR036056">
    <property type="entry name" value="Fibrinogen-like_C"/>
</dbReference>
<keyword evidence="4" id="KW-1015">Disulfide bond</keyword>
<gene>
    <name evidence="5" type="ORF">NEMVEDRAFT_v1g240565</name>
</gene>
<sequence>MEGLVKKKICTGLGGFFAILFLFSEVDAISVTLKGRYLSGHELGEPFATDWFGCVSSCQENPSCVSYNLNLRKEICQLNKKGGGDSSKELLHSPEYIFTQIKDWMLVHINQKLTFYYCNKNEKGLGMTSDNPAKSCKEILQKNRFAKSGAYYLSVFGEKSRVYCHMTDLGSCGGGGWTLVMKIDGNKPDSGLSGLSSSGEASACLCNCGSDKQCEAHGLGMTSDNPAKSCKEILQKNRFAKSGAYYLSVFGEKSRVYCHMTDLGSCGGGGWTLVMKIDGNKQTFSYSSPKWNSMAEYQPGFGVDMSERETLLATYWGTPFDRLCLGMKNTTTNWIAVPHEGISLLTLIKKQHTLTSLDVGTWKSLLPGSSLQTGCYKQGFNVTSGINSATARIGILAFPSECSGHALSRIGFGTGGYWYGQDDENSCGNEATGCYKQGFNVTSGINSATARIGILAFPSECSGHALSRIGFGTGGYWYGQDDENSCGNEAVSSGLDNGEKHTRAFGYVFIQ</sequence>
<evidence type="ECO:0008006" key="7">
    <source>
        <dbReference type="Google" id="ProtNLM"/>
    </source>
</evidence>
<dbReference type="PhylomeDB" id="A7RTH1"/>
<dbReference type="GO" id="GO:0005615">
    <property type="term" value="C:extracellular space"/>
    <property type="evidence" value="ECO:0000318"/>
    <property type="project" value="GO_Central"/>
</dbReference>
<dbReference type="GO" id="GO:0046872">
    <property type="term" value="F:metal ion binding"/>
    <property type="evidence" value="ECO:0007669"/>
    <property type="project" value="UniProtKB-KW"/>
</dbReference>
<evidence type="ECO:0000256" key="4">
    <source>
        <dbReference type="ARBA" id="ARBA00023157"/>
    </source>
</evidence>
<evidence type="ECO:0000256" key="1">
    <source>
        <dbReference type="ARBA" id="ARBA00022723"/>
    </source>
</evidence>
<dbReference type="PANTHER" id="PTHR16146">
    <property type="entry name" value="INTELECTIN"/>
    <property type="match status" value="1"/>
</dbReference>
<dbReference type="InParanoid" id="A7RTH1"/>